<comment type="caution">
    <text evidence="3">The sequence shown here is derived from an EMBL/GenBank/DDBJ whole genome shotgun (WGS) entry which is preliminary data.</text>
</comment>
<reference evidence="3" key="1">
    <citation type="submission" date="2021-05" db="EMBL/GenBank/DDBJ databases">
        <authorList>
            <person name="Pietrasiak N."/>
            <person name="Ward R."/>
            <person name="Stajich J.E."/>
            <person name="Kurbessoian T."/>
        </authorList>
    </citation>
    <scope>NUCLEOTIDE SEQUENCE</scope>
    <source>
        <strain evidence="3">UHER 2000/2452</strain>
    </source>
</reference>
<gene>
    <name evidence="3" type="ORF">KME15_01625</name>
</gene>
<feature type="domain" description="DUF3598" evidence="1">
    <location>
        <begin position="1"/>
        <end position="144"/>
    </location>
</feature>
<dbReference type="SUPFAM" id="SSF50814">
    <property type="entry name" value="Lipocalins"/>
    <property type="match status" value="2"/>
</dbReference>
<accession>A0A951Q8E8</accession>
<evidence type="ECO:0000313" key="3">
    <source>
        <dbReference type="EMBL" id="MBW4657346.1"/>
    </source>
</evidence>
<dbReference type="InterPro" id="IPR022017">
    <property type="entry name" value="BFA1-like_DUF3598"/>
</dbReference>
<dbReference type="Pfam" id="PF12204">
    <property type="entry name" value="DUF3598_N"/>
    <property type="match status" value="1"/>
</dbReference>
<evidence type="ECO:0000313" key="4">
    <source>
        <dbReference type="Proteomes" id="UP000757435"/>
    </source>
</evidence>
<proteinExistence type="predicted"/>
<dbReference type="EMBL" id="JAHHHD010000001">
    <property type="protein sequence ID" value="MBW4657346.1"/>
    <property type="molecule type" value="Genomic_DNA"/>
</dbReference>
<reference evidence="3" key="2">
    <citation type="journal article" date="2022" name="Microbiol. Resour. Announc.">
        <title>Metagenome Sequencing to Explore Phylogenomics of Terrestrial Cyanobacteria.</title>
        <authorList>
            <person name="Ward R.D."/>
            <person name="Stajich J.E."/>
            <person name="Johansen J.R."/>
            <person name="Huntemann M."/>
            <person name="Clum A."/>
            <person name="Foster B."/>
            <person name="Foster B."/>
            <person name="Roux S."/>
            <person name="Palaniappan K."/>
            <person name="Varghese N."/>
            <person name="Mukherjee S."/>
            <person name="Reddy T.B.K."/>
            <person name="Daum C."/>
            <person name="Copeland A."/>
            <person name="Chen I.A."/>
            <person name="Ivanova N.N."/>
            <person name="Kyrpides N.C."/>
            <person name="Shapiro N."/>
            <person name="Eloe-Fadrosh E.A."/>
            <person name="Pietrasiak N."/>
        </authorList>
    </citation>
    <scope>NUCLEOTIDE SEQUENCE</scope>
    <source>
        <strain evidence="3">UHER 2000/2452</strain>
    </source>
</reference>
<dbReference type="AlphaFoldDB" id="A0A951Q8E8"/>
<dbReference type="GO" id="GO:0000918">
    <property type="term" value="P:division septum site selection"/>
    <property type="evidence" value="ECO:0007669"/>
    <property type="project" value="TreeGrafter"/>
</dbReference>
<evidence type="ECO:0000259" key="2">
    <source>
        <dbReference type="Pfam" id="PF21053"/>
    </source>
</evidence>
<sequence>MKSQWDCVLQNLGEWQGSFTHFSAQGEMLQDIPSVISLEGIHQNQAIHLVLKRFYPIPGSAELQPKELVMDFSAPGSGALFFENGAFSEGKAHFSPHSPFIAEFCLLDGEDQIQGKAERRSRLVQFFNAGRQHQLTLIREKRTGSVAPEQPRLKLEDLLGEWQGKAVTLHPHVSLPEPKISDAFFSLDRVSEGELLQQFYSPEDDAIHSAIATCQDTTISFSWYEQPYRTVLLPDGASSTCPMQIHAQQPFFLEAGWLQSPGVRQRLIRRYNSEGNWSSVTWIQEYRVN</sequence>
<dbReference type="Gene3D" id="2.40.128.20">
    <property type="match status" value="2"/>
</dbReference>
<dbReference type="PANTHER" id="PTHR33404:SF1">
    <property type="entry name" value="SLL0497 PROTEIN"/>
    <property type="match status" value="1"/>
</dbReference>
<name>A0A951Q8E8_9CYAN</name>
<protein>
    <submittedName>
        <fullName evidence="3">DUF3598 family protein</fullName>
    </submittedName>
</protein>
<dbReference type="PANTHER" id="PTHR33404">
    <property type="entry name" value="CELL DIVISION TOPOLOGICAL SPECIFICITY FACTOR HOMOLOG, CHLOROPLASTIC"/>
    <property type="match status" value="1"/>
</dbReference>
<organism evidence="3 4">
    <name type="scientific">Drouetiella hepatica Uher 2000/2452</name>
    <dbReference type="NCBI Taxonomy" id="904376"/>
    <lineage>
        <taxon>Bacteria</taxon>
        <taxon>Bacillati</taxon>
        <taxon>Cyanobacteriota</taxon>
        <taxon>Cyanophyceae</taxon>
        <taxon>Oculatellales</taxon>
        <taxon>Oculatellaceae</taxon>
        <taxon>Drouetiella</taxon>
    </lineage>
</organism>
<evidence type="ECO:0000259" key="1">
    <source>
        <dbReference type="Pfam" id="PF12204"/>
    </source>
</evidence>
<feature type="domain" description="Biogenesis factor required for ATP synthase 1-like C-terminal" evidence="2">
    <location>
        <begin position="149"/>
        <end position="288"/>
    </location>
</feature>
<dbReference type="Proteomes" id="UP000757435">
    <property type="component" value="Unassembled WGS sequence"/>
</dbReference>
<dbReference type="Pfam" id="PF21053">
    <property type="entry name" value="BFA1_C"/>
    <property type="match status" value="1"/>
</dbReference>
<dbReference type="InterPro" id="IPR048378">
    <property type="entry name" value="BFA1-like_C"/>
</dbReference>
<dbReference type="GO" id="GO:0005886">
    <property type="term" value="C:plasma membrane"/>
    <property type="evidence" value="ECO:0007669"/>
    <property type="project" value="TreeGrafter"/>
</dbReference>
<dbReference type="InterPro" id="IPR012674">
    <property type="entry name" value="Calycin"/>
</dbReference>